<name>A0ABN7XH29_GIGMA</name>
<accession>A0ABN7XH29</accession>
<organism evidence="1 2">
    <name type="scientific">Gigaspora margarita</name>
    <dbReference type="NCBI Taxonomy" id="4874"/>
    <lineage>
        <taxon>Eukaryota</taxon>
        <taxon>Fungi</taxon>
        <taxon>Fungi incertae sedis</taxon>
        <taxon>Mucoromycota</taxon>
        <taxon>Glomeromycotina</taxon>
        <taxon>Glomeromycetes</taxon>
        <taxon>Diversisporales</taxon>
        <taxon>Gigasporaceae</taxon>
        <taxon>Gigaspora</taxon>
    </lineage>
</organism>
<sequence length="117" mass="14145">RFDIKFNEEIDIVEVQKYVYDDDIENLYEKDNIVYIKCEVDINYVLGGVICDINYKDNSFWVYNSYWNKDLSDNILLPKNLEKIVQKLQDKILQKYQIEYTTSKRNREENLQIEGSK</sequence>
<feature type="non-terminal residue" evidence="1">
    <location>
        <position position="1"/>
    </location>
</feature>
<proteinExistence type="predicted"/>
<dbReference type="EMBL" id="CAJVQB010139948">
    <property type="protein sequence ID" value="CAG8854581.1"/>
    <property type="molecule type" value="Genomic_DNA"/>
</dbReference>
<reference evidence="1 2" key="1">
    <citation type="submission" date="2021-06" db="EMBL/GenBank/DDBJ databases">
        <authorList>
            <person name="Kallberg Y."/>
            <person name="Tangrot J."/>
            <person name="Rosling A."/>
        </authorList>
    </citation>
    <scope>NUCLEOTIDE SEQUENCE [LARGE SCALE GENOMIC DNA]</scope>
    <source>
        <strain evidence="1 2">120-4 pot B 10/14</strain>
    </source>
</reference>
<protein>
    <submittedName>
        <fullName evidence="1">40460_t:CDS:1</fullName>
    </submittedName>
</protein>
<evidence type="ECO:0000313" key="2">
    <source>
        <dbReference type="Proteomes" id="UP000789901"/>
    </source>
</evidence>
<keyword evidence="2" id="KW-1185">Reference proteome</keyword>
<comment type="caution">
    <text evidence="1">The sequence shown here is derived from an EMBL/GenBank/DDBJ whole genome shotgun (WGS) entry which is preliminary data.</text>
</comment>
<dbReference type="Proteomes" id="UP000789901">
    <property type="component" value="Unassembled WGS sequence"/>
</dbReference>
<evidence type="ECO:0000313" key="1">
    <source>
        <dbReference type="EMBL" id="CAG8854581.1"/>
    </source>
</evidence>
<gene>
    <name evidence="1" type="ORF">GMARGA_LOCUS43402</name>
</gene>